<evidence type="ECO:0000313" key="3">
    <source>
        <dbReference type="EMBL" id="SDP81402.1"/>
    </source>
</evidence>
<feature type="domain" description="AB hydrolase-1" evidence="2">
    <location>
        <begin position="86"/>
        <end position="181"/>
    </location>
</feature>
<dbReference type="EMBL" id="FNJM01000019">
    <property type="protein sequence ID" value="SDP81402.1"/>
    <property type="molecule type" value="Genomic_DNA"/>
</dbReference>
<keyword evidence="3" id="KW-0378">Hydrolase</keyword>
<sequence length="348" mass="39318">MKLLPHSNGVYKVNMRRKLKPKEIVKYVLIFITALILIGLIYQKTSDFVARETLKSKVDYTRVNDKRLDYILKGDGKYTVIFDGNLGGNLNQWTNITKELNKSNADVSTFVYNRRGYGYSDSGSKITPEEQAKDLKILLRKAGAPEPYILVGEEYGSLVLTNFAKLFPETIVGSVLINPIVEEEIKSEEYVKSNRIHKIRRKIEDIGSHIGFTSLLDAIKLDVKLEGFEDKLKESQLEEFNVQRTKANYTSAVDNELRSLMEGDSNSQNPGVFEGKPYYLIAKDGQEGLKNLGSEGLTKIHKTTCISNFISLEDEEATLIGIRDVIKEVNDIERKNKKISANNIGLKL</sequence>
<dbReference type="STRING" id="94869.SAMN04488529_11914"/>
<protein>
    <submittedName>
        <fullName evidence="3">Alpha/beta hydrolase fold</fullName>
    </submittedName>
</protein>
<dbReference type="OrthoDB" id="59888at2"/>
<keyword evidence="1" id="KW-1133">Transmembrane helix</keyword>
<organism evidence="3 4">
    <name type="scientific">Clostridium gasigenes</name>
    <dbReference type="NCBI Taxonomy" id="94869"/>
    <lineage>
        <taxon>Bacteria</taxon>
        <taxon>Bacillati</taxon>
        <taxon>Bacillota</taxon>
        <taxon>Clostridia</taxon>
        <taxon>Eubacteriales</taxon>
        <taxon>Clostridiaceae</taxon>
        <taxon>Clostridium</taxon>
    </lineage>
</organism>
<evidence type="ECO:0000313" key="4">
    <source>
        <dbReference type="Proteomes" id="UP000198597"/>
    </source>
</evidence>
<dbReference type="SUPFAM" id="SSF53474">
    <property type="entry name" value="alpha/beta-Hydrolases"/>
    <property type="match status" value="1"/>
</dbReference>
<accession>A0A1H0VS42</accession>
<dbReference type="RefSeq" id="WP_089973165.1">
    <property type="nucleotide sequence ID" value="NZ_FNJM01000019.1"/>
</dbReference>
<dbReference type="Pfam" id="PF00561">
    <property type="entry name" value="Abhydrolase_1"/>
    <property type="match status" value="1"/>
</dbReference>
<keyword evidence="4" id="KW-1185">Reference proteome</keyword>
<gene>
    <name evidence="3" type="ORF">SAMN04488529_11914</name>
</gene>
<reference evidence="3 4" key="1">
    <citation type="submission" date="2016-10" db="EMBL/GenBank/DDBJ databases">
        <authorList>
            <person name="de Groot N.N."/>
        </authorList>
    </citation>
    <scope>NUCLEOTIDE SEQUENCE [LARGE SCALE GENOMIC DNA]</scope>
    <source>
        <strain evidence="3 4">DSM 12272</strain>
    </source>
</reference>
<evidence type="ECO:0000256" key="1">
    <source>
        <dbReference type="SAM" id="Phobius"/>
    </source>
</evidence>
<keyword evidence="1" id="KW-0472">Membrane</keyword>
<dbReference type="InterPro" id="IPR000073">
    <property type="entry name" value="AB_hydrolase_1"/>
</dbReference>
<proteinExistence type="predicted"/>
<evidence type="ECO:0000259" key="2">
    <source>
        <dbReference type="Pfam" id="PF00561"/>
    </source>
</evidence>
<dbReference type="Gene3D" id="3.40.50.1820">
    <property type="entry name" value="alpha/beta hydrolase"/>
    <property type="match status" value="1"/>
</dbReference>
<name>A0A1H0VS42_9CLOT</name>
<feature type="transmembrane region" description="Helical" evidence="1">
    <location>
        <begin position="24"/>
        <end position="42"/>
    </location>
</feature>
<dbReference type="InterPro" id="IPR029058">
    <property type="entry name" value="AB_hydrolase_fold"/>
</dbReference>
<dbReference type="Proteomes" id="UP000198597">
    <property type="component" value="Unassembled WGS sequence"/>
</dbReference>
<dbReference type="GO" id="GO:0016787">
    <property type="term" value="F:hydrolase activity"/>
    <property type="evidence" value="ECO:0007669"/>
    <property type="project" value="UniProtKB-KW"/>
</dbReference>
<dbReference type="AlphaFoldDB" id="A0A1H0VS42"/>
<keyword evidence="1" id="KW-0812">Transmembrane</keyword>